<sequence>MPPKTREYYLARNPTRDFAWFSFRTLATAQHPKSKVEPTPTYSVPKTRRAKMPSIADASGNAVMSPTDVNARAGASTATSAAASSNTSKSEKLASGYAGPWSEWYVSEDRNYFWRARQTPNETWDYQYTPGYQQPQPRSGSFASAAQQAPSTSAPGPGTTPVGAGRTRVPASPKSSWPTIITTSTGQPTELSTSSTRTLTTLEKEVDDGSKQQTSSALVPLVITAKSPPARGTRSKRPVGPVMRLLQEGRSRKAKSEVNKSTAVIPAVAAGASNPALKANGKAKGKAKLQGQDDTAVNENNNNNVALTKARVANAKRLHSKVKSEKELKVDPKRRVRGWLKGLEVDRTPIPLDEAGFPIYR</sequence>
<dbReference type="GeneID" id="98175162"/>
<feature type="compositionally biased region" description="Low complexity" evidence="1">
    <location>
        <begin position="126"/>
        <end position="169"/>
    </location>
</feature>
<proteinExistence type="predicted"/>
<accession>A0ABQ0G913</accession>
<feature type="compositionally biased region" description="Low complexity" evidence="1">
    <location>
        <begin position="71"/>
        <end position="88"/>
    </location>
</feature>
<feature type="compositionally biased region" description="Polar residues" evidence="1">
    <location>
        <begin position="173"/>
        <end position="188"/>
    </location>
</feature>
<dbReference type="EMBL" id="BAAFSV010000002">
    <property type="protein sequence ID" value="GAB1314209.1"/>
    <property type="molecule type" value="Genomic_DNA"/>
</dbReference>
<organism evidence="2 3">
    <name type="scientific">Madurella fahalii</name>
    <dbReference type="NCBI Taxonomy" id="1157608"/>
    <lineage>
        <taxon>Eukaryota</taxon>
        <taxon>Fungi</taxon>
        <taxon>Dikarya</taxon>
        <taxon>Ascomycota</taxon>
        <taxon>Pezizomycotina</taxon>
        <taxon>Sordariomycetes</taxon>
        <taxon>Sordariomycetidae</taxon>
        <taxon>Sordariales</taxon>
        <taxon>Sordariales incertae sedis</taxon>
        <taxon>Madurella</taxon>
    </lineage>
</organism>
<evidence type="ECO:0000313" key="2">
    <source>
        <dbReference type="EMBL" id="GAB1314209.1"/>
    </source>
</evidence>
<name>A0ABQ0G913_9PEZI</name>
<evidence type="ECO:0000313" key="3">
    <source>
        <dbReference type="Proteomes" id="UP001628179"/>
    </source>
</evidence>
<keyword evidence="3" id="KW-1185">Reference proteome</keyword>
<comment type="caution">
    <text evidence="2">The sequence shown here is derived from an EMBL/GenBank/DDBJ whole genome shotgun (WGS) entry which is preliminary data.</text>
</comment>
<dbReference type="Proteomes" id="UP001628179">
    <property type="component" value="Unassembled WGS sequence"/>
</dbReference>
<feature type="region of interest" description="Disordered" evidence="1">
    <location>
        <begin position="125"/>
        <end position="196"/>
    </location>
</feature>
<evidence type="ECO:0000256" key="1">
    <source>
        <dbReference type="SAM" id="MobiDB-lite"/>
    </source>
</evidence>
<feature type="region of interest" description="Disordered" evidence="1">
    <location>
        <begin position="31"/>
        <end position="94"/>
    </location>
</feature>
<dbReference type="RefSeq" id="XP_070915940.1">
    <property type="nucleotide sequence ID" value="XM_071059839.1"/>
</dbReference>
<reference evidence="2 3" key="1">
    <citation type="submission" date="2024-09" db="EMBL/GenBank/DDBJ databases">
        <title>Itraconazole resistance in Madurella fahalii resulting from another homologue of gene encoding cytochrome P450 14-alpha sterol demethylase (CYP51).</title>
        <authorList>
            <person name="Yoshioka I."/>
            <person name="Fahal A.H."/>
            <person name="Kaneko S."/>
            <person name="Yaguchi T."/>
        </authorList>
    </citation>
    <scope>NUCLEOTIDE SEQUENCE [LARGE SCALE GENOMIC DNA]</scope>
    <source>
        <strain evidence="2 3">IFM 68171</strain>
    </source>
</reference>
<gene>
    <name evidence="2" type="ORF">MFIFM68171_04419</name>
</gene>
<protein>
    <submittedName>
        <fullName evidence="2">Uncharacterized protein</fullName>
    </submittedName>
</protein>